<keyword evidence="6 7" id="KW-0012">Acyltransferase</keyword>
<comment type="catalytic activity">
    <reaction evidence="7">
        <text>L-cysteinyl-[protein] + hexadecanoyl-CoA = S-hexadecanoyl-L-cysteinyl-[protein] + CoA</text>
        <dbReference type="Rhea" id="RHEA:36683"/>
        <dbReference type="Rhea" id="RHEA-COMP:10131"/>
        <dbReference type="Rhea" id="RHEA-COMP:11032"/>
        <dbReference type="ChEBI" id="CHEBI:29950"/>
        <dbReference type="ChEBI" id="CHEBI:57287"/>
        <dbReference type="ChEBI" id="CHEBI:57379"/>
        <dbReference type="ChEBI" id="CHEBI:74151"/>
        <dbReference type="EC" id="2.3.1.225"/>
    </reaction>
</comment>
<name>A0A0H5RQ23_9EUKA</name>
<evidence type="ECO:0000256" key="4">
    <source>
        <dbReference type="ARBA" id="ARBA00022989"/>
    </source>
</evidence>
<sequence>MGGIPNSYTGSITKFITYVVPFAIIFLCWSLVIVILFCCVLEDQPGVKNPGKFLRLTRCIQSQSATAERLFRRIFGEYIHHRTKTGINYLLRERNPAAQALYMTLMIVVLFTTFSSCSPYLNAQARFLFVALYSACWATFCWCCTSTPGVITESNHEQLLKQFPYDRLLFVPGQLCRSCKFTKVARSKHCSLCNVCVSRFDHHCVFLNVCIGGKNVHKFLLFLLVKSLSSVYMAFLLFQVLFSIVAEKELLTRRLVNSAGQPLPNNALTITRYLLGHHLQICLLQMLVLPTAIMITMFLGFHILILTRNQTTNEYYKIIAVKSANDRAIASKFYYRAAGGFVATIRAMIGRDLQ</sequence>
<feature type="transmembrane region" description="Helical" evidence="7">
    <location>
        <begin position="283"/>
        <end position="307"/>
    </location>
</feature>
<evidence type="ECO:0000256" key="5">
    <source>
        <dbReference type="ARBA" id="ARBA00023136"/>
    </source>
</evidence>
<evidence type="ECO:0000256" key="3">
    <source>
        <dbReference type="ARBA" id="ARBA00022692"/>
    </source>
</evidence>
<reference evidence="9" key="1">
    <citation type="submission" date="2015-04" db="EMBL/GenBank/DDBJ databases">
        <title>The genome sequence of the plant pathogenic Rhizarian Plasmodiophora brassicae reveals insights in its biotrophic life cycle and the origin of chitin synthesis.</title>
        <authorList>
            <person name="Schwelm A."/>
            <person name="Fogelqvist J."/>
            <person name="Knaust A."/>
            <person name="Julke S."/>
            <person name="Lilja T."/>
            <person name="Dhandapani V."/>
            <person name="Bonilla-Rosso G."/>
            <person name="Karlsson M."/>
            <person name="Shevchenko A."/>
            <person name="Choi S.R."/>
            <person name="Kim H.G."/>
            <person name="Park J.Y."/>
            <person name="Lim Y.P."/>
            <person name="Ludwig-Muller J."/>
            <person name="Dixelius C."/>
        </authorList>
    </citation>
    <scope>NUCLEOTIDE SEQUENCE</scope>
    <source>
        <tissue evidence="9">Potato root galls</tissue>
    </source>
</reference>
<feature type="transmembrane region" description="Helical" evidence="7">
    <location>
        <begin position="219"/>
        <end position="245"/>
    </location>
</feature>
<comment type="domain">
    <text evidence="7">The DHHC domain is required for palmitoyltransferase activity.</text>
</comment>
<comment type="subcellular location">
    <subcellularLocation>
        <location evidence="1">Membrane</location>
        <topology evidence="1">Multi-pass membrane protein</topology>
    </subcellularLocation>
</comment>
<feature type="transmembrane region" description="Helical" evidence="7">
    <location>
        <begin position="15"/>
        <end position="41"/>
    </location>
</feature>
<evidence type="ECO:0000256" key="7">
    <source>
        <dbReference type="RuleBase" id="RU079119"/>
    </source>
</evidence>
<evidence type="ECO:0000256" key="1">
    <source>
        <dbReference type="ARBA" id="ARBA00004141"/>
    </source>
</evidence>
<dbReference type="Pfam" id="PF01529">
    <property type="entry name" value="DHHC"/>
    <property type="match status" value="1"/>
</dbReference>
<feature type="domain" description="Palmitoyltransferase DHHC" evidence="8">
    <location>
        <begin position="173"/>
        <end position="317"/>
    </location>
</feature>
<comment type="similarity">
    <text evidence="7">Belongs to the DHHC palmitoyltransferase family.</text>
</comment>
<protein>
    <recommendedName>
        <fullName evidence="7">Palmitoyltransferase</fullName>
        <ecNumber evidence="7">2.3.1.225</ecNumber>
    </recommendedName>
</protein>
<dbReference type="AlphaFoldDB" id="A0A0H5RQ23"/>
<feature type="transmembrane region" description="Helical" evidence="7">
    <location>
        <begin position="127"/>
        <end position="151"/>
    </location>
</feature>
<evidence type="ECO:0000313" key="9">
    <source>
        <dbReference type="EMBL" id="CRZ10794.1"/>
    </source>
</evidence>
<dbReference type="EC" id="2.3.1.225" evidence="7"/>
<evidence type="ECO:0000256" key="6">
    <source>
        <dbReference type="ARBA" id="ARBA00023315"/>
    </source>
</evidence>
<dbReference type="EMBL" id="HACM01010352">
    <property type="protein sequence ID" value="CRZ10794.1"/>
    <property type="molecule type" value="Transcribed_RNA"/>
</dbReference>
<accession>A0A0H5RQ23</accession>
<keyword evidence="2 7" id="KW-0808">Transferase</keyword>
<dbReference type="GO" id="GO:0019706">
    <property type="term" value="F:protein-cysteine S-palmitoyltransferase activity"/>
    <property type="evidence" value="ECO:0007669"/>
    <property type="project" value="UniProtKB-EC"/>
</dbReference>
<dbReference type="InterPro" id="IPR039859">
    <property type="entry name" value="PFA4/ZDH16/20/ERF2-like"/>
</dbReference>
<keyword evidence="3 7" id="KW-0812">Transmembrane</keyword>
<evidence type="ECO:0000256" key="2">
    <source>
        <dbReference type="ARBA" id="ARBA00022679"/>
    </source>
</evidence>
<feature type="transmembrane region" description="Helical" evidence="7">
    <location>
        <begin position="100"/>
        <end position="121"/>
    </location>
</feature>
<evidence type="ECO:0000259" key="8">
    <source>
        <dbReference type="Pfam" id="PF01529"/>
    </source>
</evidence>
<proteinExistence type="inferred from homology"/>
<dbReference type="GO" id="GO:0016020">
    <property type="term" value="C:membrane"/>
    <property type="evidence" value="ECO:0007669"/>
    <property type="project" value="UniProtKB-SubCell"/>
</dbReference>
<keyword evidence="5 7" id="KW-0472">Membrane</keyword>
<dbReference type="InterPro" id="IPR001594">
    <property type="entry name" value="Palmitoyltrfase_DHHC"/>
</dbReference>
<dbReference type="PROSITE" id="PS50216">
    <property type="entry name" value="DHHC"/>
    <property type="match status" value="1"/>
</dbReference>
<organism evidence="9">
    <name type="scientific">Spongospora subterranea</name>
    <dbReference type="NCBI Taxonomy" id="70186"/>
    <lineage>
        <taxon>Eukaryota</taxon>
        <taxon>Sar</taxon>
        <taxon>Rhizaria</taxon>
        <taxon>Endomyxa</taxon>
        <taxon>Phytomyxea</taxon>
        <taxon>Plasmodiophorida</taxon>
        <taxon>Plasmodiophoridae</taxon>
        <taxon>Spongospora</taxon>
    </lineage>
</organism>
<dbReference type="PANTHER" id="PTHR12246">
    <property type="entry name" value="PALMITOYLTRANSFERASE ZDHHC16"/>
    <property type="match status" value="1"/>
</dbReference>
<keyword evidence="4 7" id="KW-1133">Transmembrane helix</keyword>